<dbReference type="RefSeq" id="WP_377711341.1">
    <property type="nucleotide sequence ID" value="NZ_JBHSMP010000013.1"/>
</dbReference>
<dbReference type="Proteomes" id="UP001596103">
    <property type="component" value="Unassembled WGS sequence"/>
</dbReference>
<keyword evidence="3" id="KW-1185">Reference proteome</keyword>
<feature type="compositionally biased region" description="Basic and acidic residues" evidence="1">
    <location>
        <begin position="14"/>
        <end position="24"/>
    </location>
</feature>
<evidence type="ECO:0000256" key="1">
    <source>
        <dbReference type="SAM" id="MobiDB-lite"/>
    </source>
</evidence>
<name>A0ABW0J8I9_9BURK</name>
<comment type="caution">
    <text evidence="2">The sequence shown here is derived from an EMBL/GenBank/DDBJ whole genome shotgun (WGS) entry which is preliminary data.</text>
</comment>
<reference evidence="3" key="1">
    <citation type="journal article" date="2019" name="Int. J. Syst. Evol. Microbiol.">
        <title>The Global Catalogue of Microorganisms (GCM) 10K type strain sequencing project: providing services to taxonomists for standard genome sequencing and annotation.</title>
        <authorList>
            <consortium name="The Broad Institute Genomics Platform"/>
            <consortium name="The Broad Institute Genome Sequencing Center for Infectious Disease"/>
            <person name="Wu L."/>
            <person name="Ma J."/>
        </authorList>
    </citation>
    <scope>NUCLEOTIDE SEQUENCE [LARGE SCALE GENOMIC DNA]</scope>
    <source>
        <strain evidence="3">CCUG 56042</strain>
    </source>
</reference>
<sequence>MQTETPDSAMGNHAHIDERDHDSPALRAASVRRTRSQAGALPHGDASPSGLIAFDEHADSQLERPFDGISAFTG</sequence>
<proteinExistence type="predicted"/>
<evidence type="ECO:0000313" key="2">
    <source>
        <dbReference type="EMBL" id="MFC5429265.1"/>
    </source>
</evidence>
<feature type="region of interest" description="Disordered" evidence="1">
    <location>
        <begin position="1"/>
        <end position="59"/>
    </location>
</feature>
<protein>
    <submittedName>
        <fullName evidence="2">Uncharacterized protein</fullName>
    </submittedName>
</protein>
<accession>A0ABW0J8I9</accession>
<gene>
    <name evidence="2" type="ORF">ACFPTO_10700</name>
</gene>
<dbReference type="EMBL" id="JBHSMP010000013">
    <property type="protein sequence ID" value="MFC5429265.1"/>
    <property type="molecule type" value="Genomic_DNA"/>
</dbReference>
<organism evidence="2 3">
    <name type="scientific">Paraburkholderia denitrificans</name>
    <dbReference type="NCBI Taxonomy" id="694025"/>
    <lineage>
        <taxon>Bacteria</taxon>
        <taxon>Pseudomonadati</taxon>
        <taxon>Pseudomonadota</taxon>
        <taxon>Betaproteobacteria</taxon>
        <taxon>Burkholderiales</taxon>
        <taxon>Burkholderiaceae</taxon>
        <taxon>Paraburkholderia</taxon>
    </lineage>
</organism>
<evidence type="ECO:0000313" key="3">
    <source>
        <dbReference type="Proteomes" id="UP001596103"/>
    </source>
</evidence>